<evidence type="ECO:0000313" key="2">
    <source>
        <dbReference type="EMBL" id="QAS69752.1"/>
    </source>
</evidence>
<sequence>MDTLIKNKLTQLFKDYVPSSDLDDLHDEMYDDLFESANDIKHTEQLSDQESVAKAFQQMGDLADVIAKTGTKKSSHSFAFEFVFDSKKQQKIIYEDDFSLEKIDQIDLSFKSDAVRIVSTSSEKLKVTQYAKTNLLNEPLVQVSRKNSRLMLLLPENHHITIGLFASDLQQPKLLIELPQRFTGQLNTRFSSGSLHLSDLQNKLLSEAHFTSGLLQIDKCFFSNFNSIFSSGSVKIKQSSFENSNTNFSSGSIRLKDVEGRYAIQGSSGSIHLDNVNGAGSTAIRSGSVHASFQKVTDDLNFSAASGSLKIHLPHEDQFSFKLASRSGSVKIRDNFNAEINFDIDSNSGKLGSVGDPTQYRVSAQTASGSAVID</sequence>
<dbReference type="Pfam" id="PF13349">
    <property type="entry name" value="DUF4097"/>
    <property type="match status" value="1"/>
</dbReference>
<accession>A0ABX5QLV2</accession>
<protein>
    <submittedName>
        <fullName evidence="2">DUF4097 domain-containing protein</fullName>
    </submittedName>
</protein>
<evidence type="ECO:0000313" key="3">
    <source>
        <dbReference type="Proteomes" id="UP000286907"/>
    </source>
</evidence>
<keyword evidence="3" id="KW-1185">Reference proteome</keyword>
<name>A0ABX5QLV2_9LACO</name>
<dbReference type="InterPro" id="IPR025164">
    <property type="entry name" value="Toastrack_DUF4097"/>
</dbReference>
<reference evidence="2 3" key="1">
    <citation type="journal article" date="2019" name="Syst. Appl. Microbiol.">
        <title>Oenococcus sicerae sp. nov., isolated from French cider.</title>
        <authorList>
            <person name="Cousin F.J."/>
            <person name="Le Guellec R."/>
            <person name="Chagnot C."/>
            <person name="Goux D."/>
            <person name="Dalmasso M."/>
            <person name="Laplace J.M."/>
            <person name="Cretenet M."/>
        </authorList>
    </citation>
    <scope>NUCLEOTIDE SEQUENCE [LARGE SCALE GENOMIC DNA]</scope>
    <source>
        <strain evidence="2 3">UCMA 15228</strain>
    </source>
</reference>
<dbReference type="RefSeq" id="WP_128686151.1">
    <property type="nucleotide sequence ID" value="NZ_CP029684.2"/>
</dbReference>
<dbReference type="Proteomes" id="UP000286907">
    <property type="component" value="Chromosome"/>
</dbReference>
<feature type="domain" description="DUF4097" evidence="1">
    <location>
        <begin position="103"/>
        <end position="369"/>
    </location>
</feature>
<organism evidence="2 3">
    <name type="scientific">Oenococcus sicerae</name>
    <dbReference type="NCBI Taxonomy" id="2203724"/>
    <lineage>
        <taxon>Bacteria</taxon>
        <taxon>Bacillati</taxon>
        <taxon>Bacillota</taxon>
        <taxon>Bacilli</taxon>
        <taxon>Lactobacillales</taxon>
        <taxon>Lactobacillaceae</taxon>
        <taxon>Oenococcus</taxon>
    </lineage>
</organism>
<dbReference type="EMBL" id="CP029684">
    <property type="protein sequence ID" value="QAS69752.1"/>
    <property type="molecule type" value="Genomic_DNA"/>
</dbReference>
<gene>
    <name evidence="2" type="ORF">DLJ48_04060</name>
</gene>
<evidence type="ECO:0000259" key="1">
    <source>
        <dbReference type="Pfam" id="PF13349"/>
    </source>
</evidence>
<dbReference type="Gene3D" id="2.160.20.120">
    <property type="match status" value="1"/>
</dbReference>
<proteinExistence type="predicted"/>